<dbReference type="EMBL" id="CP063362">
    <property type="protein sequence ID" value="QRG07890.1"/>
    <property type="molecule type" value="Genomic_DNA"/>
</dbReference>
<dbReference type="Pfam" id="PF13557">
    <property type="entry name" value="Phenol_MetA_deg"/>
    <property type="match status" value="1"/>
</dbReference>
<organism evidence="2 3">
    <name type="scientific">Xanthobacter dioxanivorans</name>
    <dbReference type="NCBI Taxonomy" id="2528964"/>
    <lineage>
        <taxon>Bacteria</taxon>
        <taxon>Pseudomonadati</taxon>
        <taxon>Pseudomonadota</taxon>
        <taxon>Alphaproteobacteria</taxon>
        <taxon>Hyphomicrobiales</taxon>
        <taxon>Xanthobacteraceae</taxon>
        <taxon>Xanthobacter</taxon>
    </lineage>
</organism>
<reference evidence="2 3" key="1">
    <citation type="submission" date="2020-10" db="EMBL/GenBank/DDBJ databases">
        <title>Degradation of 1,4-Dioxane by Xanthobacter sp. YN2, via a Novel Group-2 Soluble Di-Iron Monooxygenase.</title>
        <authorList>
            <person name="Ma F."/>
            <person name="Wang Y."/>
            <person name="Yang J."/>
            <person name="Guo H."/>
            <person name="Su D."/>
            <person name="Yu L."/>
        </authorList>
    </citation>
    <scope>NUCLEOTIDE SEQUENCE [LARGE SCALE GENOMIC DNA]</scope>
    <source>
        <strain evidence="2 3">YN2</strain>
    </source>
</reference>
<evidence type="ECO:0000313" key="2">
    <source>
        <dbReference type="EMBL" id="QRG07890.1"/>
    </source>
</evidence>
<keyword evidence="3" id="KW-1185">Reference proteome</keyword>
<proteinExistence type="predicted"/>
<evidence type="ECO:0000256" key="1">
    <source>
        <dbReference type="SAM" id="SignalP"/>
    </source>
</evidence>
<dbReference type="InterPro" id="IPR025737">
    <property type="entry name" value="FApF"/>
</dbReference>
<accession>A0A974PQN8</accession>
<name>A0A974PQN8_9HYPH</name>
<evidence type="ECO:0000313" key="3">
    <source>
        <dbReference type="Proteomes" id="UP000596427"/>
    </source>
</evidence>
<feature type="chain" id="PRO_5037169642" evidence="1">
    <location>
        <begin position="26"/>
        <end position="300"/>
    </location>
</feature>
<feature type="signal peptide" evidence="1">
    <location>
        <begin position="1"/>
        <end position="25"/>
    </location>
</feature>
<dbReference type="KEGG" id="xdi:EZH22_05825"/>
<sequence>MFISKKVLMACFGWLALSASGPSNATENGAIAYPIGVNTIMAGAMPGPGDTWLQNYTIYYAADAFTNGQGNSAVPGFGADVFANAVRIFHTWDVEFGPFRLASGIVVPFMNTDVGTVFGSQSNFGFGDITLQPLYLGWSNAEKTFFGFSGVDVFVPTGGATSNNFITVNPYTTFTWMPVQKLDVSGAIGVEFHTKNDDTQYQSGALFFVDWGVNYHAFDTIPELTVGVGGYFVKQFTDDELLGVAYQGGFRQQGFAIGPQISYGGPNGAFGVKWQHEFATENRAEGDRFWFQFFVPLRAP</sequence>
<dbReference type="AlphaFoldDB" id="A0A974PQN8"/>
<protein>
    <submittedName>
        <fullName evidence="2">Transporter</fullName>
    </submittedName>
</protein>
<keyword evidence="1" id="KW-0732">Signal</keyword>
<gene>
    <name evidence="2" type="ORF">EZH22_05825</name>
</gene>
<dbReference type="Proteomes" id="UP000596427">
    <property type="component" value="Chromosome"/>
</dbReference>
<dbReference type="RefSeq" id="WP_203194803.1">
    <property type="nucleotide sequence ID" value="NZ_CP063362.1"/>
</dbReference>